<gene>
    <name evidence="5" type="ORF">ISM_04730</name>
</gene>
<evidence type="ECO:0000313" key="5">
    <source>
        <dbReference type="EMBL" id="EAP77569.1"/>
    </source>
</evidence>
<comment type="similarity">
    <text evidence="1">Belongs to the TTC38 family.</text>
</comment>
<sequence>MKDRYDNSISTGSARARDAYVRGLDRFLGAELGVEEALSEAIAEDPDLALAHVTLGRYRQVMGDRAGAQAAMEAARGCGRELSPREAGQVAIFDMLIAGKTAAGYEAARAQLREFPRDVLTAQACLGALGLIGFSGRAGREAENLALAEELAPAYGADWWHQGLLAFAQLETGQLDRAEGNITASLAGNSRNAHAAHIRSHLFYERGETDAGYGFITAWRQGYDRRAQMHCHISWHIALWALERGDVDEMWRIIDRDVDPRQSSGPPINVVSDLAAVLYRAEMAGVEVPQARWQVIADYTAAHFPKPGLGFADMHGALSYAMAGRPEALDRIIQGAKGPAADLVRDLAEAFGALAAQDWERADHLLTRSLADHARIGGSRAQRDLIEFASLMVLLRLGRKREARRQLAMHRPRIALRNSLAGM</sequence>
<protein>
    <recommendedName>
        <fullName evidence="2">Tetratricopeptide repeat protein 38</fullName>
    </recommendedName>
</protein>
<dbReference type="AlphaFoldDB" id="A3SJN8"/>
<evidence type="ECO:0000256" key="4">
    <source>
        <dbReference type="ARBA" id="ARBA00022803"/>
    </source>
</evidence>
<dbReference type="OrthoDB" id="9815900at2"/>
<dbReference type="InterPro" id="IPR011990">
    <property type="entry name" value="TPR-like_helical_dom_sf"/>
</dbReference>
<name>A3SJN8_ROSNI</name>
<dbReference type="SUPFAM" id="SSF48452">
    <property type="entry name" value="TPR-like"/>
    <property type="match status" value="1"/>
</dbReference>
<comment type="caution">
    <text evidence="5">The sequence shown here is derived from an EMBL/GenBank/DDBJ whole genome shotgun (WGS) entry which is preliminary data.</text>
</comment>
<dbReference type="HOGENOM" id="CLU_029972_1_2_5"/>
<dbReference type="RefSeq" id="WP_009812970.1">
    <property type="nucleotide sequence ID" value="NZ_CH724156.1"/>
</dbReference>
<organism evidence="5 6">
    <name type="scientific">Roseovarius nubinhibens (strain ATCC BAA-591 / DSM 15170 / ISM)</name>
    <dbReference type="NCBI Taxonomy" id="89187"/>
    <lineage>
        <taxon>Bacteria</taxon>
        <taxon>Pseudomonadati</taxon>
        <taxon>Pseudomonadota</taxon>
        <taxon>Alphaproteobacteria</taxon>
        <taxon>Rhodobacterales</taxon>
        <taxon>Roseobacteraceae</taxon>
        <taxon>Roseovarius</taxon>
    </lineage>
</organism>
<dbReference type="STRING" id="89187.ISM_04730"/>
<dbReference type="CDD" id="cd05804">
    <property type="entry name" value="StaR_like"/>
    <property type="match status" value="1"/>
</dbReference>
<evidence type="ECO:0000256" key="1">
    <source>
        <dbReference type="ARBA" id="ARBA00005857"/>
    </source>
</evidence>
<keyword evidence="3" id="KW-0677">Repeat</keyword>
<evidence type="ECO:0000313" key="6">
    <source>
        <dbReference type="Proteomes" id="UP000005954"/>
    </source>
</evidence>
<dbReference type="PANTHER" id="PTHR16263:SF4">
    <property type="entry name" value="TETRATRICOPEPTIDE REPEAT PROTEIN 38"/>
    <property type="match status" value="1"/>
</dbReference>
<dbReference type="InterPro" id="IPR033891">
    <property type="entry name" value="TTC38"/>
</dbReference>
<dbReference type="Gene3D" id="1.25.40.10">
    <property type="entry name" value="Tetratricopeptide repeat domain"/>
    <property type="match status" value="1"/>
</dbReference>
<proteinExistence type="inferred from homology"/>
<evidence type="ECO:0000256" key="2">
    <source>
        <dbReference type="ARBA" id="ARBA00019992"/>
    </source>
</evidence>
<dbReference type="Proteomes" id="UP000005954">
    <property type="component" value="Unassembled WGS sequence"/>
</dbReference>
<reference evidence="5 6" key="1">
    <citation type="submission" date="2005-12" db="EMBL/GenBank/DDBJ databases">
        <authorList>
            <person name="Moran M.A."/>
            <person name="Ferriera S."/>
            <person name="Johnson J."/>
            <person name="Kravitz S."/>
            <person name="Halpern A."/>
            <person name="Remington K."/>
            <person name="Beeson K."/>
            <person name="Tran B."/>
            <person name="Rogers Y.-H."/>
            <person name="Friedman R."/>
            <person name="Venter J.C."/>
        </authorList>
    </citation>
    <scope>NUCLEOTIDE SEQUENCE [LARGE SCALE GENOMIC DNA]</scope>
    <source>
        <strain evidence="6">ATCC BAA-591 / DSM 15170 / ISM</strain>
    </source>
</reference>
<dbReference type="EMBL" id="AALY01000001">
    <property type="protein sequence ID" value="EAP77569.1"/>
    <property type="molecule type" value="Genomic_DNA"/>
</dbReference>
<dbReference type="PANTHER" id="PTHR16263">
    <property type="entry name" value="TETRATRICOPEPTIDE REPEAT PROTEIN 38"/>
    <property type="match status" value="1"/>
</dbReference>
<keyword evidence="6" id="KW-1185">Reference proteome</keyword>
<accession>A3SJN8</accession>
<keyword evidence="4" id="KW-0802">TPR repeat</keyword>
<dbReference type="eggNOG" id="COG0457">
    <property type="taxonomic scope" value="Bacteria"/>
</dbReference>
<evidence type="ECO:0000256" key="3">
    <source>
        <dbReference type="ARBA" id="ARBA00022737"/>
    </source>
</evidence>